<comment type="pathway">
    <text evidence="5">Isoprenoid biosynthesis; isopentenyl diphosphate biosynthesis via DXP pathway; isopentenyl diphosphate from 1-deoxy-D-xylulose 5-phosphate: step 6/6.</text>
</comment>
<feature type="binding site" evidence="5">
    <location>
        <position position="269"/>
    </location>
    <ligand>
        <name>(2E)-4-hydroxy-3-methylbut-2-enyl diphosphate</name>
        <dbReference type="ChEBI" id="CHEBI:128753"/>
    </ligand>
</feature>
<dbReference type="NCBIfam" id="NF002188">
    <property type="entry name" value="PRK01045.1-2"/>
    <property type="match status" value="1"/>
</dbReference>
<dbReference type="EMBL" id="LNTY01000062">
    <property type="protein sequence ID" value="KXF79672.1"/>
    <property type="molecule type" value="Genomic_DNA"/>
</dbReference>
<evidence type="ECO:0000313" key="6">
    <source>
        <dbReference type="EMBL" id="KXF79672.1"/>
    </source>
</evidence>
<dbReference type="STRING" id="294935.ATN88_15485"/>
<feature type="binding site" evidence="5">
    <location>
        <position position="74"/>
    </location>
    <ligand>
        <name>isopentenyl diphosphate</name>
        <dbReference type="ChEBI" id="CHEBI:128769"/>
    </ligand>
</feature>
<keyword evidence="4 5" id="KW-0411">Iron-sulfur</keyword>
<keyword evidence="7" id="KW-1185">Reference proteome</keyword>
<comment type="cofactor">
    <cofactor evidence="5">
        <name>[4Fe-4S] cluster</name>
        <dbReference type="ChEBI" id="CHEBI:49883"/>
    </cofactor>
    <text evidence="5">Binds 1 [4Fe-4S] cluster per subunit.</text>
</comment>
<feature type="binding site" evidence="5">
    <location>
        <position position="74"/>
    </location>
    <ligand>
        <name>dimethylallyl diphosphate</name>
        <dbReference type="ChEBI" id="CHEBI:57623"/>
    </ligand>
</feature>
<feature type="binding site" evidence="5">
    <location>
        <position position="225"/>
    </location>
    <ligand>
        <name>(2E)-4-hydroxy-3-methylbut-2-enyl diphosphate</name>
        <dbReference type="ChEBI" id="CHEBI:128753"/>
    </ligand>
</feature>
<dbReference type="OrthoDB" id="9804068at2"/>
<feature type="binding site" evidence="5">
    <location>
        <position position="227"/>
    </location>
    <ligand>
        <name>dimethylallyl diphosphate</name>
        <dbReference type="ChEBI" id="CHEBI:57623"/>
    </ligand>
</feature>
<comment type="catalytic activity">
    <reaction evidence="5">
        <text>dimethylallyl diphosphate + 2 oxidized [2Fe-2S]-[ferredoxin] + H2O = (2E)-4-hydroxy-3-methylbut-2-enyl diphosphate + 2 reduced [2Fe-2S]-[ferredoxin] + 2 H(+)</text>
        <dbReference type="Rhea" id="RHEA:24825"/>
        <dbReference type="Rhea" id="RHEA-COMP:10000"/>
        <dbReference type="Rhea" id="RHEA-COMP:10001"/>
        <dbReference type="ChEBI" id="CHEBI:15377"/>
        <dbReference type="ChEBI" id="CHEBI:15378"/>
        <dbReference type="ChEBI" id="CHEBI:33737"/>
        <dbReference type="ChEBI" id="CHEBI:33738"/>
        <dbReference type="ChEBI" id="CHEBI:57623"/>
        <dbReference type="ChEBI" id="CHEBI:128753"/>
        <dbReference type="EC" id="1.17.7.4"/>
    </reaction>
</comment>
<dbReference type="GO" id="GO:0051745">
    <property type="term" value="F:4-hydroxy-3-methylbut-2-enyl diphosphate reductase activity"/>
    <property type="evidence" value="ECO:0007669"/>
    <property type="project" value="UniProtKB-UniRule"/>
</dbReference>
<feature type="binding site" evidence="5">
    <location>
        <position position="41"/>
    </location>
    <ligand>
        <name>isopentenyl diphosphate</name>
        <dbReference type="ChEBI" id="CHEBI:128769"/>
    </ligand>
</feature>
<evidence type="ECO:0000256" key="4">
    <source>
        <dbReference type="ARBA" id="ARBA00023014"/>
    </source>
</evidence>
<dbReference type="GO" id="GO:0050992">
    <property type="term" value="P:dimethylallyl diphosphate biosynthetic process"/>
    <property type="evidence" value="ECO:0007669"/>
    <property type="project" value="UniProtKB-UniRule"/>
</dbReference>
<reference evidence="6 7" key="1">
    <citation type="submission" date="2015-11" db="EMBL/GenBank/DDBJ databases">
        <title>Genomic Taxonomy of the Vibrionaceae.</title>
        <authorList>
            <person name="Gomez-Gil B."/>
            <person name="Enciso-Ibarra J."/>
        </authorList>
    </citation>
    <scope>NUCLEOTIDE SEQUENCE [LARGE SCALE GENOMIC DNA]</scope>
    <source>
        <strain evidence="6 7">CAIM 912</strain>
    </source>
</reference>
<feature type="binding site" evidence="5">
    <location>
        <position position="226"/>
    </location>
    <ligand>
        <name>isopentenyl diphosphate</name>
        <dbReference type="ChEBI" id="CHEBI:128769"/>
    </ligand>
</feature>
<name>A0A135I2L0_9GAMM</name>
<dbReference type="InterPro" id="IPR003451">
    <property type="entry name" value="LytB/IspH"/>
</dbReference>
<sequence length="314" mass="34794">MKVMLANPRGFCAGVDRAISIVERALELYQPPIYVRHEVVHNRFVVEGLKARGAVFVEELDEVPDDSIVIFSAHGVSQAVRNEAKARQLTVFDATCPLVTKVHMEVARASRRHMEVVLIGHAGHPEVVGTMGQYASEEGGMYLVETPDDVYKLNVKDPTNLHYVSQTTLSVDETADVIDTLRKVFPEIQGPRKDDICYATQNRQDAVRDLATQCDVVVVVGSKNSSNSNRLRELSEKLGTPAYLTDCAEDVQQEWFEGKVKVGVTAGASAPEELVNLIIAQIEAFGGLSVEELKGREENMFFEVPRELQVKQVQ</sequence>
<keyword evidence="3 5" id="KW-0408">Iron</keyword>
<keyword evidence="5 6" id="KW-0560">Oxidoreductase</keyword>
<protein>
    <recommendedName>
        <fullName evidence="5">4-hydroxy-3-methylbut-2-enyl diphosphate reductase</fullName>
        <shortName evidence="5">HMBPP reductase</shortName>
        <ecNumber evidence="5">1.17.7.4</ecNumber>
    </recommendedName>
</protein>
<keyword evidence="2 5" id="KW-0479">Metal-binding</keyword>
<dbReference type="Pfam" id="PF02401">
    <property type="entry name" value="LYTB"/>
    <property type="match status" value="1"/>
</dbReference>
<feature type="binding site" evidence="5">
    <location>
        <position position="269"/>
    </location>
    <ligand>
        <name>dimethylallyl diphosphate</name>
        <dbReference type="ChEBI" id="CHEBI:57623"/>
    </ligand>
</feature>
<dbReference type="UniPathway" id="UPA00059">
    <property type="reaction ID" value="UER00105"/>
</dbReference>
<comment type="pathway">
    <text evidence="5">Isoprenoid biosynthesis; dimethylallyl diphosphate biosynthesis; dimethylallyl diphosphate from (2E)-4-hydroxy-3-methylbutenyl diphosphate: step 1/1.</text>
</comment>
<dbReference type="EC" id="1.17.7.4" evidence="5"/>
<feature type="binding site" evidence="5">
    <location>
        <position position="227"/>
    </location>
    <ligand>
        <name>isopentenyl diphosphate</name>
        <dbReference type="ChEBI" id="CHEBI:128769"/>
    </ligand>
</feature>
<dbReference type="Gene3D" id="3.40.1010.20">
    <property type="entry name" value="4-hydroxy-3-methylbut-2-enyl diphosphate reductase, catalytic domain"/>
    <property type="match status" value="2"/>
</dbReference>
<feature type="active site" description="Proton donor" evidence="5">
    <location>
        <position position="126"/>
    </location>
</feature>
<evidence type="ECO:0000256" key="1">
    <source>
        <dbReference type="ARBA" id="ARBA00022485"/>
    </source>
</evidence>
<comment type="similarity">
    <text evidence="5">Belongs to the IspH family.</text>
</comment>
<feature type="binding site" evidence="5">
    <location>
        <position position="12"/>
    </location>
    <ligand>
        <name>[4Fe-4S] cluster</name>
        <dbReference type="ChEBI" id="CHEBI:49883"/>
    </ligand>
</feature>
<dbReference type="NCBIfam" id="NF002190">
    <property type="entry name" value="PRK01045.1-4"/>
    <property type="match status" value="1"/>
</dbReference>
<feature type="binding site" evidence="5">
    <location>
        <position position="41"/>
    </location>
    <ligand>
        <name>(2E)-4-hydroxy-3-methylbut-2-enyl diphosphate</name>
        <dbReference type="ChEBI" id="CHEBI:128753"/>
    </ligand>
</feature>
<feature type="binding site" evidence="5">
    <location>
        <position position="226"/>
    </location>
    <ligand>
        <name>dimethylallyl diphosphate</name>
        <dbReference type="ChEBI" id="CHEBI:57623"/>
    </ligand>
</feature>
<evidence type="ECO:0000256" key="5">
    <source>
        <dbReference type="HAMAP-Rule" id="MF_00191"/>
    </source>
</evidence>
<dbReference type="UniPathway" id="UPA00056">
    <property type="reaction ID" value="UER00097"/>
</dbReference>
<dbReference type="NCBIfam" id="TIGR00216">
    <property type="entry name" value="ispH_lytB"/>
    <property type="match status" value="1"/>
</dbReference>
<evidence type="ECO:0000256" key="3">
    <source>
        <dbReference type="ARBA" id="ARBA00023004"/>
    </source>
</evidence>
<comment type="caution">
    <text evidence="6">The sequence shown here is derived from an EMBL/GenBank/DDBJ whole genome shotgun (WGS) entry which is preliminary data.</text>
</comment>
<dbReference type="GO" id="GO:0019288">
    <property type="term" value="P:isopentenyl diphosphate biosynthetic process, methylerythritol 4-phosphate pathway"/>
    <property type="evidence" value="ECO:0007669"/>
    <property type="project" value="UniProtKB-UniRule"/>
</dbReference>
<feature type="binding site" evidence="5">
    <location>
        <position position="124"/>
    </location>
    <ligand>
        <name>(2E)-4-hydroxy-3-methylbut-2-enyl diphosphate</name>
        <dbReference type="ChEBI" id="CHEBI:128753"/>
    </ligand>
</feature>
<feature type="binding site" evidence="5">
    <location>
        <position position="227"/>
    </location>
    <ligand>
        <name>(2E)-4-hydroxy-3-methylbut-2-enyl diphosphate</name>
        <dbReference type="ChEBI" id="CHEBI:128753"/>
    </ligand>
</feature>
<feature type="binding site" evidence="5">
    <location>
        <position position="225"/>
    </location>
    <ligand>
        <name>isopentenyl diphosphate</name>
        <dbReference type="ChEBI" id="CHEBI:128769"/>
    </ligand>
</feature>
<keyword evidence="1 5" id="KW-0004">4Fe-4S</keyword>
<dbReference type="GO" id="GO:0016114">
    <property type="term" value="P:terpenoid biosynthetic process"/>
    <property type="evidence" value="ECO:0007669"/>
    <property type="project" value="UniProtKB-UniRule"/>
</dbReference>
<feature type="binding site" evidence="5">
    <location>
        <position position="124"/>
    </location>
    <ligand>
        <name>dimethylallyl diphosphate</name>
        <dbReference type="ChEBI" id="CHEBI:57623"/>
    </ligand>
</feature>
<proteinExistence type="inferred from homology"/>
<organism evidence="6 7">
    <name type="scientific">Enterovibrio coralii</name>
    <dbReference type="NCBI Taxonomy" id="294935"/>
    <lineage>
        <taxon>Bacteria</taxon>
        <taxon>Pseudomonadati</taxon>
        <taxon>Pseudomonadota</taxon>
        <taxon>Gammaproteobacteria</taxon>
        <taxon>Vibrionales</taxon>
        <taxon>Vibrionaceae</taxon>
        <taxon>Enterovibrio</taxon>
    </lineage>
</organism>
<evidence type="ECO:0000313" key="7">
    <source>
        <dbReference type="Proteomes" id="UP000070529"/>
    </source>
</evidence>
<feature type="binding site" evidence="5">
    <location>
        <position position="269"/>
    </location>
    <ligand>
        <name>isopentenyl diphosphate</name>
        <dbReference type="ChEBI" id="CHEBI:128769"/>
    </ligand>
</feature>
<comment type="catalytic activity">
    <reaction evidence="5">
        <text>isopentenyl diphosphate + 2 oxidized [2Fe-2S]-[ferredoxin] + H2O = (2E)-4-hydroxy-3-methylbut-2-enyl diphosphate + 2 reduced [2Fe-2S]-[ferredoxin] + 2 H(+)</text>
        <dbReference type="Rhea" id="RHEA:24488"/>
        <dbReference type="Rhea" id="RHEA-COMP:10000"/>
        <dbReference type="Rhea" id="RHEA-COMP:10001"/>
        <dbReference type="ChEBI" id="CHEBI:15377"/>
        <dbReference type="ChEBI" id="CHEBI:15378"/>
        <dbReference type="ChEBI" id="CHEBI:33737"/>
        <dbReference type="ChEBI" id="CHEBI:33738"/>
        <dbReference type="ChEBI" id="CHEBI:128753"/>
        <dbReference type="ChEBI" id="CHEBI:128769"/>
        <dbReference type="EC" id="1.17.7.4"/>
    </reaction>
</comment>
<feature type="binding site" evidence="5">
    <location>
        <position position="96"/>
    </location>
    <ligand>
        <name>[4Fe-4S] cluster</name>
        <dbReference type="ChEBI" id="CHEBI:49883"/>
    </ligand>
</feature>
<dbReference type="PANTHER" id="PTHR30426">
    <property type="entry name" value="4-HYDROXY-3-METHYLBUT-2-ENYL DIPHOSPHATE REDUCTASE"/>
    <property type="match status" value="1"/>
</dbReference>
<dbReference type="HAMAP" id="MF_00191">
    <property type="entry name" value="IspH"/>
    <property type="match status" value="1"/>
</dbReference>
<feature type="binding site" evidence="5">
    <location>
        <position position="74"/>
    </location>
    <ligand>
        <name>(2E)-4-hydroxy-3-methylbut-2-enyl diphosphate</name>
        <dbReference type="ChEBI" id="CHEBI:128753"/>
    </ligand>
</feature>
<evidence type="ECO:0000256" key="2">
    <source>
        <dbReference type="ARBA" id="ARBA00022723"/>
    </source>
</evidence>
<feature type="binding site" evidence="5">
    <location>
        <position position="124"/>
    </location>
    <ligand>
        <name>isopentenyl diphosphate</name>
        <dbReference type="ChEBI" id="CHEBI:128769"/>
    </ligand>
</feature>
<feature type="binding site" evidence="5">
    <location>
        <position position="226"/>
    </location>
    <ligand>
        <name>(2E)-4-hydroxy-3-methylbut-2-enyl diphosphate</name>
        <dbReference type="ChEBI" id="CHEBI:128753"/>
    </ligand>
</feature>
<dbReference type="GO" id="GO:0051539">
    <property type="term" value="F:4 iron, 4 sulfur cluster binding"/>
    <property type="evidence" value="ECO:0007669"/>
    <property type="project" value="UniProtKB-UniRule"/>
</dbReference>
<keyword evidence="5" id="KW-0414">Isoprene biosynthesis</keyword>
<dbReference type="Proteomes" id="UP000070529">
    <property type="component" value="Unassembled WGS sequence"/>
</dbReference>
<dbReference type="GO" id="GO:0046872">
    <property type="term" value="F:metal ion binding"/>
    <property type="evidence" value="ECO:0007669"/>
    <property type="project" value="UniProtKB-KW"/>
</dbReference>
<comment type="function">
    <text evidence="5">Catalyzes the conversion of 1-hydroxy-2-methyl-2-(E)-butenyl 4-diphosphate (HMBPP) into a mixture of isopentenyl diphosphate (IPP) and dimethylallyl diphosphate (DMAPP). Acts in the terminal step of the DOXP/MEP pathway for isoprenoid precursor biosynthesis.</text>
</comment>
<accession>A0A135I2L0</accession>
<feature type="binding site" evidence="5">
    <location>
        <position position="197"/>
    </location>
    <ligand>
        <name>[4Fe-4S] cluster</name>
        <dbReference type="ChEBI" id="CHEBI:49883"/>
    </ligand>
</feature>
<dbReference type="Gene3D" id="3.40.50.11270">
    <property type="match status" value="1"/>
</dbReference>
<dbReference type="RefSeq" id="WP_067420160.1">
    <property type="nucleotide sequence ID" value="NZ_LNTY01000062.1"/>
</dbReference>
<dbReference type="CDD" id="cd13944">
    <property type="entry name" value="lytB_ispH"/>
    <property type="match status" value="1"/>
</dbReference>
<feature type="binding site" evidence="5">
    <location>
        <position position="167"/>
    </location>
    <ligand>
        <name>(2E)-4-hydroxy-3-methylbut-2-enyl diphosphate</name>
        <dbReference type="ChEBI" id="CHEBI:128753"/>
    </ligand>
</feature>
<dbReference type="PANTHER" id="PTHR30426:SF0">
    <property type="entry name" value="4-HYDROXY-3-METHYLBUT-2-ENYL DIPHOSPHATE REDUCTASE"/>
    <property type="match status" value="1"/>
</dbReference>
<feature type="binding site" evidence="5">
    <location>
        <position position="41"/>
    </location>
    <ligand>
        <name>dimethylallyl diphosphate</name>
        <dbReference type="ChEBI" id="CHEBI:57623"/>
    </ligand>
</feature>
<gene>
    <name evidence="5 6" type="primary">ispH</name>
    <name evidence="6" type="ORF">ATN88_15485</name>
</gene>
<dbReference type="AlphaFoldDB" id="A0A135I2L0"/>
<feature type="binding site" evidence="5">
    <location>
        <position position="225"/>
    </location>
    <ligand>
        <name>dimethylallyl diphosphate</name>
        <dbReference type="ChEBI" id="CHEBI:57623"/>
    </ligand>
</feature>